<proteinExistence type="predicted"/>
<accession>A0A9P5TWT2</accession>
<gene>
    <name evidence="1" type="ORF">BDP27DRAFT_742626</name>
</gene>
<keyword evidence="2" id="KW-1185">Reference proteome</keyword>
<comment type="caution">
    <text evidence="1">The sequence shown here is derived from an EMBL/GenBank/DDBJ whole genome shotgun (WGS) entry which is preliminary data.</text>
</comment>
<dbReference type="Proteomes" id="UP000772434">
    <property type="component" value="Unassembled WGS sequence"/>
</dbReference>
<sequence length="87" mass="9550">MSFGANPLGQGRRLDHNTVTFLGKPLSNGAKPNPQRIPPISYAYGAPALNIQWVLDHRQKLHPRVNASNPIAVTTITRIYIPKSGHT</sequence>
<dbReference type="EMBL" id="JADNRY010000537">
    <property type="protein sequence ID" value="KAF9043474.1"/>
    <property type="molecule type" value="Genomic_DNA"/>
</dbReference>
<protein>
    <submittedName>
        <fullName evidence="1">Uncharacterized protein</fullName>
    </submittedName>
</protein>
<evidence type="ECO:0000313" key="1">
    <source>
        <dbReference type="EMBL" id="KAF9043474.1"/>
    </source>
</evidence>
<evidence type="ECO:0000313" key="2">
    <source>
        <dbReference type="Proteomes" id="UP000772434"/>
    </source>
</evidence>
<reference evidence="1" key="1">
    <citation type="submission" date="2020-11" db="EMBL/GenBank/DDBJ databases">
        <authorList>
            <consortium name="DOE Joint Genome Institute"/>
            <person name="Ahrendt S."/>
            <person name="Riley R."/>
            <person name="Andreopoulos W."/>
            <person name="Labutti K."/>
            <person name="Pangilinan J."/>
            <person name="Ruiz-Duenas F.J."/>
            <person name="Barrasa J.M."/>
            <person name="Sanchez-Garcia M."/>
            <person name="Camarero S."/>
            <person name="Miyauchi S."/>
            <person name="Serrano A."/>
            <person name="Linde D."/>
            <person name="Babiker R."/>
            <person name="Drula E."/>
            <person name="Ayuso-Fernandez I."/>
            <person name="Pacheco R."/>
            <person name="Padilla G."/>
            <person name="Ferreira P."/>
            <person name="Barriuso J."/>
            <person name="Kellner H."/>
            <person name="Castanera R."/>
            <person name="Alfaro M."/>
            <person name="Ramirez L."/>
            <person name="Pisabarro A.G."/>
            <person name="Kuo A."/>
            <person name="Tritt A."/>
            <person name="Lipzen A."/>
            <person name="He G."/>
            <person name="Yan M."/>
            <person name="Ng V."/>
            <person name="Cullen D."/>
            <person name="Martin F."/>
            <person name="Rosso M.-N."/>
            <person name="Henrissat B."/>
            <person name="Hibbett D."/>
            <person name="Martinez A.T."/>
            <person name="Grigoriev I.V."/>
        </authorList>
    </citation>
    <scope>NUCLEOTIDE SEQUENCE</scope>
    <source>
        <strain evidence="1">AH 40177</strain>
    </source>
</reference>
<dbReference type="AlphaFoldDB" id="A0A9P5TWT2"/>
<name>A0A9P5TWT2_9AGAR</name>
<organism evidence="1 2">
    <name type="scientific">Rhodocollybia butyracea</name>
    <dbReference type="NCBI Taxonomy" id="206335"/>
    <lineage>
        <taxon>Eukaryota</taxon>
        <taxon>Fungi</taxon>
        <taxon>Dikarya</taxon>
        <taxon>Basidiomycota</taxon>
        <taxon>Agaricomycotina</taxon>
        <taxon>Agaricomycetes</taxon>
        <taxon>Agaricomycetidae</taxon>
        <taxon>Agaricales</taxon>
        <taxon>Marasmiineae</taxon>
        <taxon>Omphalotaceae</taxon>
        <taxon>Rhodocollybia</taxon>
    </lineage>
</organism>